<accession>A0A916U5V5</accession>
<dbReference type="InterPro" id="IPR005471">
    <property type="entry name" value="Tscrpt_reg_IclR_N"/>
</dbReference>
<dbReference type="PANTHER" id="PTHR30136:SF8">
    <property type="entry name" value="TRANSCRIPTIONAL REGULATORY PROTEIN"/>
    <property type="match status" value="1"/>
</dbReference>
<organism evidence="7 8">
    <name type="scientific">Undibacterium terreum</name>
    <dbReference type="NCBI Taxonomy" id="1224302"/>
    <lineage>
        <taxon>Bacteria</taxon>
        <taxon>Pseudomonadati</taxon>
        <taxon>Pseudomonadota</taxon>
        <taxon>Betaproteobacteria</taxon>
        <taxon>Burkholderiales</taxon>
        <taxon>Oxalobacteraceae</taxon>
        <taxon>Undibacterium</taxon>
    </lineage>
</organism>
<evidence type="ECO:0000313" key="7">
    <source>
        <dbReference type="EMBL" id="GGC61009.1"/>
    </source>
</evidence>
<keyword evidence="3" id="KW-0804">Transcription</keyword>
<dbReference type="PANTHER" id="PTHR30136">
    <property type="entry name" value="HELIX-TURN-HELIX TRANSCRIPTIONAL REGULATOR, ICLR FAMILY"/>
    <property type="match status" value="1"/>
</dbReference>
<evidence type="ECO:0000256" key="3">
    <source>
        <dbReference type="ARBA" id="ARBA00023163"/>
    </source>
</evidence>
<dbReference type="SUPFAM" id="SSF55781">
    <property type="entry name" value="GAF domain-like"/>
    <property type="match status" value="1"/>
</dbReference>
<dbReference type="GO" id="GO:0045892">
    <property type="term" value="P:negative regulation of DNA-templated transcription"/>
    <property type="evidence" value="ECO:0007669"/>
    <property type="project" value="TreeGrafter"/>
</dbReference>
<sequence>MTLPVSKPKVQDPTPDTGKEKQQRGIQSVEVSGRLLQALANARTPLGLSELAAAAALTPAQAFTYLVSLVKLGLIKRDYLSGNYEPGPLSLRLGLMHLEHQVAYRIAIPYAAQLAESLGHSVAICTPGPQGPTIVRYEHGGFPLHVNLHIGTVMSLPLTATGRVFCAYSEPETLRQMLGQQSGNRTTHPSHPTPVHAAQVPDAHFQKNLAVIREQGMERGINAPSPGISSLCAPVFDDKQILCMTLTVIGSSGDINVDWNGSTALALKNAAHAISGMLTAQTGAAT</sequence>
<protein>
    <submittedName>
        <fullName evidence="7">Transcriptional regulator</fullName>
    </submittedName>
</protein>
<dbReference type="EMBL" id="BMED01000001">
    <property type="protein sequence ID" value="GGC61009.1"/>
    <property type="molecule type" value="Genomic_DNA"/>
</dbReference>
<comment type="caution">
    <text evidence="7">The sequence shown here is derived from an EMBL/GenBank/DDBJ whole genome shotgun (WGS) entry which is preliminary data.</text>
</comment>
<dbReference type="Pfam" id="PF01614">
    <property type="entry name" value="IclR_C"/>
    <property type="match status" value="1"/>
</dbReference>
<dbReference type="GO" id="GO:0003700">
    <property type="term" value="F:DNA-binding transcription factor activity"/>
    <property type="evidence" value="ECO:0007669"/>
    <property type="project" value="TreeGrafter"/>
</dbReference>
<dbReference type="InterPro" id="IPR029016">
    <property type="entry name" value="GAF-like_dom_sf"/>
</dbReference>
<feature type="domain" description="IclR-ED" evidence="6">
    <location>
        <begin position="89"/>
        <end position="280"/>
    </location>
</feature>
<name>A0A916U5V5_9BURK</name>
<feature type="domain" description="HTH iclR-type" evidence="5">
    <location>
        <begin position="26"/>
        <end position="88"/>
    </location>
</feature>
<dbReference type="PROSITE" id="PS51077">
    <property type="entry name" value="HTH_ICLR"/>
    <property type="match status" value="1"/>
</dbReference>
<keyword evidence="8" id="KW-1185">Reference proteome</keyword>
<dbReference type="AlphaFoldDB" id="A0A916U5V5"/>
<reference evidence="7" key="1">
    <citation type="journal article" date="2014" name="Int. J. Syst. Evol. Microbiol.">
        <title>Complete genome sequence of Corynebacterium casei LMG S-19264T (=DSM 44701T), isolated from a smear-ripened cheese.</title>
        <authorList>
            <consortium name="US DOE Joint Genome Institute (JGI-PGF)"/>
            <person name="Walter F."/>
            <person name="Albersmeier A."/>
            <person name="Kalinowski J."/>
            <person name="Ruckert C."/>
        </authorList>
    </citation>
    <scope>NUCLEOTIDE SEQUENCE</scope>
    <source>
        <strain evidence="7">CGMCC 1.10998</strain>
    </source>
</reference>
<evidence type="ECO:0000256" key="2">
    <source>
        <dbReference type="ARBA" id="ARBA00023125"/>
    </source>
</evidence>
<dbReference type="Proteomes" id="UP000637423">
    <property type="component" value="Unassembled WGS sequence"/>
</dbReference>
<dbReference type="InterPro" id="IPR050707">
    <property type="entry name" value="HTH_MetabolicPath_Reg"/>
</dbReference>
<dbReference type="InterPro" id="IPR036390">
    <property type="entry name" value="WH_DNA-bd_sf"/>
</dbReference>
<evidence type="ECO:0000256" key="1">
    <source>
        <dbReference type="ARBA" id="ARBA00023015"/>
    </source>
</evidence>
<proteinExistence type="predicted"/>
<dbReference type="SMART" id="SM00346">
    <property type="entry name" value="HTH_ICLR"/>
    <property type="match status" value="1"/>
</dbReference>
<dbReference type="GO" id="GO:0003677">
    <property type="term" value="F:DNA binding"/>
    <property type="evidence" value="ECO:0007669"/>
    <property type="project" value="UniProtKB-KW"/>
</dbReference>
<evidence type="ECO:0000259" key="5">
    <source>
        <dbReference type="PROSITE" id="PS51077"/>
    </source>
</evidence>
<dbReference type="PROSITE" id="PS51078">
    <property type="entry name" value="ICLR_ED"/>
    <property type="match status" value="1"/>
</dbReference>
<gene>
    <name evidence="7" type="ORF">GCM10011396_04960</name>
</gene>
<dbReference type="SUPFAM" id="SSF46785">
    <property type="entry name" value="Winged helix' DNA-binding domain"/>
    <property type="match status" value="1"/>
</dbReference>
<evidence type="ECO:0000256" key="4">
    <source>
        <dbReference type="SAM" id="MobiDB-lite"/>
    </source>
</evidence>
<keyword evidence="1" id="KW-0805">Transcription regulation</keyword>
<dbReference type="InterPro" id="IPR014757">
    <property type="entry name" value="Tscrpt_reg_IclR_C"/>
</dbReference>
<evidence type="ECO:0000313" key="8">
    <source>
        <dbReference type="Proteomes" id="UP000637423"/>
    </source>
</evidence>
<dbReference type="Gene3D" id="3.30.450.40">
    <property type="match status" value="1"/>
</dbReference>
<keyword evidence="2" id="KW-0238">DNA-binding</keyword>
<reference evidence="7" key="2">
    <citation type="submission" date="2020-09" db="EMBL/GenBank/DDBJ databases">
        <authorList>
            <person name="Sun Q."/>
            <person name="Zhou Y."/>
        </authorList>
    </citation>
    <scope>NUCLEOTIDE SEQUENCE</scope>
    <source>
        <strain evidence="7">CGMCC 1.10998</strain>
    </source>
</reference>
<dbReference type="InterPro" id="IPR036388">
    <property type="entry name" value="WH-like_DNA-bd_sf"/>
</dbReference>
<dbReference type="Pfam" id="PF09339">
    <property type="entry name" value="HTH_IclR"/>
    <property type="match status" value="1"/>
</dbReference>
<evidence type="ECO:0000259" key="6">
    <source>
        <dbReference type="PROSITE" id="PS51078"/>
    </source>
</evidence>
<dbReference type="Gene3D" id="1.10.10.10">
    <property type="entry name" value="Winged helix-like DNA-binding domain superfamily/Winged helix DNA-binding domain"/>
    <property type="match status" value="1"/>
</dbReference>
<feature type="region of interest" description="Disordered" evidence="4">
    <location>
        <begin position="1"/>
        <end position="26"/>
    </location>
</feature>